<gene>
    <name evidence="2" type="ORF">H5410_056891</name>
</gene>
<dbReference type="EMBL" id="JACXVP010000011">
    <property type="protein sequence ID" value="KAG5576757.1"/>
    <property type="molecule type" value="Genomic_DNA"/>
</dbReference>
<keyword evidence="3" id="KW-1185">Reference proteome</keyword>
<feature type="compositionally biased region" description="Basic and acidic residues" evidence="1">
    <location>
        <begin position="46"/>
        <end position="56"/>
    </location>
</feature>
<evidence type="ECO:0000313" key="3">
    <source>
        <dbReference type="Proteomes" id="UP000824120"/>
    </source>
</evidence>
<organism evidence="2 3">
    <name type="scientific">Solanum commersonii</name>
    <name type="common">Commerson's wild potato</name>
    <name type="synonym">Commerson's nightshade</name>
    <dbReference type="NCBI Taxonomy" id="4109"/>
    <lineage>
        <taxon>Eukaryota</taxon>
        <taxon>Viridiplantae</taxon>
        <taxon>Streptophyta</taxon>
        <taxon>Embryophyta</taxon>
        <taxon>Tracheophyta</taxon>
        <taxon>Spermatophyta</taxon>
        <taxon>Magnoliopsida</taxon>
        <taxon>eudicotyledons</taxon>
        <taxon>Gunneridae</taxon>
        <taxon>Pentapetalae</taxon>
        <taxon>asterids</taxon>
        <taxon>lamiids</taxon>
        <taxon>Solanales</taxon>
        <taxon>Solanaceae</taxon>
        <taxon>Solanoideae</taxon>
        <taxon>Solaneae</taxon>
        <taxon>Solanum</taxon>
    </lineage>
</organism>
<protein>
    <submittedName>
        <fullName evidence="2">Uncharacterized protein</fullName>
    </submittedName>
</protein>
<sequence length="71" mass="8319">MAKSDDEEVKYRISDKEDKFSIKSRYIENISLDDVDRSDALIKIEGEKSRPSDRRTTVQKRSQKDKKVTIV</sequence>
<feature type="region of interest" description="Disordered" evidence="1">
    <location>
        <begin position="46"/>
        <end position="71"/>
    </location>
</feature>
<dbReference type="AlphaFoldDB" id="A0A9J5WN29"/>
<name>A0A9J5WN29_SOLCO</name>
<proteinExistence type="predicted"/>
<accession>A0A9J5WN29</accession>
<reference evidence="2 3" key="1">
    <citation type="submission" date="2020-09" db="EMBL/GenBank/DDBJ databases">
        <title>De no assembly of potato wild relative species, Solanum commersonii.</title>
        <authorList>
            <person name="Cho K."/>
        </authorList>
    </citation>
    <scope>NUCLEOTIDE SEQUENCE [LARGE SCALE GENOMIC DNA]</scope>
    <source>
        <strain evidence="2">LZ3.2</strain>
        <tissue evidence="2">Leaf</tissue>
    </source>
</reference>
<evidence type="ECO:0000256" key="1">
    <source>
        <dbReference type="SAM" id="MobiDB-lite"/>
    </source>
</evidence>
<dbReference type="Proteomes" id="UP000824120">
    <property type="component" value="Chromosome 11"/>
</dbReference>
<evidence type="ECO:0000313" key="2">
    <source>
        <dbReference type="EMBL" id="KAG5576757.1"/>
    </source>
</evidence>
<comment type="caution">
    <text evidence="2">The sequence shown here is derived from an EMBL/GenBank/DDBJ whole genome shotgun (WGS) entry which is preliminary data.</text>
</comment>